<dbReference type="OrthoDB" id="6618101at2759"/>
<dbReference type="Proteomes" id="UP000478052">
    <property type="component" value="Unassembled WGS sequence"/>
</dbReference>
<dbReference type="EMBL" id="VUJU01004626">
    <property type="protein sequence ID" value="KAF0753773.1"/>
    <property type="molecule type" value="Genomic_DNA"/>
</dbReference>
<keyword evidence="1" id="KW-0472">Membrane</keyword>
<feature type="transmembrane region" description="Helical" evidence="1">
    <location>
        <begin position="109"/>
        <end position="133"/>
    </location>
</feature>
<accession>A0A6G0YDU4</accession>
<evidence type="ECO:0000313" key="3">
    <source>
        <dbReference type="Proteomes" id="UP000478052"/>
    </source>
</evidence>
<evidence type="ECO:0000256" key="1">
    <source>
        <dbReference type="SAM" id="Phobius"/>
    </source>
</evidence>
<reference evidence="2 3" key="1">
    <citation type="submission" date="2019-08" db="EMBL/GenBank/DDBJ databases">
        <title>Whole genome of Aphis craccivora.</title>
        <authorList>
            <person name="Voronova N.V."/>
            <person name="Shulinski R.S."/>
            <person name="Bandarenka Y.V."/>
            <person name="Zhorov D.G."/>
            <person name="Warner D."/>
        </authorList>
    </citation>
    <scope>NUCLEOTIDE SEQUENCE [LARGE SCALE GENOMIC DNA]</scope>
    <source>
        <strain evidence="2">180601</strain>
        <tissue evidence="2">Whole Body</tissue>
    </source>
</reference>
<keyword evidence="3" id="KW-1185">Reference proteome</keyword>
<sequence length="134" mass="14547">MLSYMAPSVSDKPPTVPSRLALEHKSATAYHRFSRPASGVGFNVQQLDGQQSREGFGALPAPPVRRTMVKEDSSGSITSSIITDAVLPATHESKRPATKPAASKRSVSFVLSLSLVLRFTVTVFFFFYCQLAVQ</sequence>
<gene>
    <name evidence="2" type="ORF">FWK35_00039040</name>
</gene>
<comment type="caution">
    <text evidence="2">The sequence shown here is derived from an EMBL/GenBank/DDBJ whole genome shotgun (WGS) entry which is preliminary data.</text>
</comment>
<protein>
    <submittedName>
        <fullName evidence="2">Uncharacterized protein</fullName>
    </submittedName>
</protein>
<organism evidence="2 3">
    <name type="scientific">Aphis craccivora</name>
    <name type="common">Cowpea aphid</name>
    <dbReference type="NCBI Taxonomy" id="307492"/>
    <lineage>
        <taxon>Eukaryota</taxon>
        <taxon>Metazoa</taxon>
        <taxon>Ecdysozoa</taxon>
        <taxon>Arthropoda</taxon>
        <taxon>Hexapoda</taxon>
        <taxon>Insecta</taxon>
        <taxon>Pterygota</taxon>
        <taxon>Neoptera</taxon>
        <taxon>Paraneoptera</taxon>
        <taxon>Hemiptera</taxon>
        <taxon>Sternorrhyncha</taxon>
        <taxon>Aphidomorpha</taxon>
        <taxon>Aphidoidea</taxon>
        <taxon>Aphididae</taxon>
        <taxon>Aphidini</taxon>
        <taxon>Aphis</taxon>
        <taxon>Aphis</taxon>
    </lineage>
</organism>
<dbReference type="AlphaFoldDB" id="A0A6G0YDU4"/>
<keyword evidence="1" id="KW-0812">Transmembrane</keyword>
<keyword evidence="1" id="KW-1133">Transmembrane helix</keyword>
<name>A0A6G0YDU4_APHCR</name>
<proteinExistence type="predicted"/>
<evidence type="ECO:0000313" key="2">
    <source>
        <dbReference type="EMBL" id="KAF0753773.1"/>
    </source>
</evidence>